<dbReference type="EMBL" id="DSTX01000002">
    <property type="protein sequence ID" value="HFK20139.1"/>
    <property type="molecule type" value="Genomic_DNA"/>
</dbReference>
<gene>
    <name evidence="2" type="ORF">ENS19_02560</name>
</gene>
<accession>A0A7C3J210</accession>
<organism evidence="2">
    <name type="scientific">Candidatus Methanomethylicus mesodigestus</name>
    <dbReference type="NCBI Taxonomy" id="1867258"/>
    <lineage>
        <taxon>Archaea</taxon>
        <taxon>Thermoproteota</taxon>
        <taxon>Methanosuratincolia</taxon>
        <taxon>Candidatus Methanomethylicales</taxon>
        <taxon>Candidatus Methanomethylicaceae</taxon>
        <taxon>Candidatus Methanomethylicus</taxon>
    </lineage>
</organism>
<reference evidence="2" key="1">
    <citation type="journal article" date="2020" name="mSystems">
        <title>Genome- and Community-Level Interaction Insights into Carbon Utilization and Element Cycling Functions of Hydrothermarchaeota in Hydrothermal Sediment.</title>
        <authorList>
            <person name="Zhou Z."/>
            <person name="Liu Y."/>
            <person name="Xu W."/>
            <person name="Pan J."/>
            <person name="Luo Z.H."/>
            <person name="Li M."/>
        </authorList>
    </citation>
    <scope>NUCLEOTIDE SEQUENCE [LARGE SCALE GENOMIC DNA]</scope>
    <source>
        <strain evidence="2">SpSt-468</strain>
    </source>
</reference>
<feature type="compositionally biased region" description="Basic and acidic residues" evidence="1">
    <location>
        <begin position="123"/>
        <end position="142"/>
    </location>
</feature>
<protein>
    <submittedName>
        <fullName evidence="2">Uncharacterized protein</fullName>
    </submittedName>
</protein>
<sequence length="163" mass="19147">MSTYDMLHKYSKEASQIVRFVYFRSLPRAEQELPPMKNKLSGLGDVGRGFYDALRGIYTAAKDRDLSSYFMKLYRHGDPDQISSLSDRFKQDAYRSTTDEYERGYLIAWEIAMKTLSDLKREYPDYPMKDEPQQSKVEKAEEQSDFDVQPRKKPKAKERDRSG</sequence>
<proteinExistence type="predicted"/>
<feature type="region of interest" description="Disordered" evidence="1">
    <location>
        <begin position="123"/>
        <end position="163"/>
    </location>
</feature>
<dbReference type="AlphaFoldDB" id="A0A7C3J210"/>
<comment type="caution">
    <text evidence="2">The sequence shown here is derived from an EMBL/GenBank/DDBJ whole genome shotgun (WGS) entry which is preliminary data.</text>
</comment>
<evidence type="ECO:0000313" key="2">
    <source>
        <dbReference type="EMBL" id="HFK20139.1"/>
    </source>
</evidence>
<name>A0A7C3J210_9CREN</name>
<evidence type="ECO:0000256" key="1">
    <source>
        <dbReference type="SAM" id="MobiDB-lite"/>
    </source>
</evidence>